<evidence type="ECO:0000313" key="9">
    <source>
        <dbReference type="Proteomes" id="UP001401887"/>
    </source>
</evidence>
<evidence type="ECO:0000256" key="6">
    <source>
        <dbReference type="SAM" id="Phobius"/>
    </source>
</evidence>
<evidence type="ECO:0000256" key="2">
    <source>
        <dbReference type="ARBA" id="ARBA00022692"/>
    </source>
</evidence>
<comment type="subcellular location">
    <subcellularLocation>
        <location evidence="1">Membrane</location>
        <topology evidence="1">Single-pass membrane protein</topology>
    </subcellularLocation>
</comment>
<feature type="transmembrane region" description="Helical" evidence="6">
    <location>
        <begin position="26"/>
        <end position="51"/>
    </location>
</feature>
<feature type="region of interest" description="Disordered" evidence="5">
    <location>
        <begin position="3203"/>
        <end position="3247"/>
    </location>
</feature>
<protein>
    <recommendedName>
        <fullName evidence="7">Translocation and assembly module TamB C-terminal domain-containing protein</fullName>
    </recommendedName>
</protein>
<gene>
    <name evidence="8" type="ORF">Dcar01_02064</name>
</gene>
<evidence type="ECO:0000313" key="8">
    <source>
        <dbReference type="EMBL" id="GAA5513331.1"/>
    </source>
</evidence>
<sequence length="3558" mass="363035">MRVTETPHPDLPPVTPHRPARRRWPWVLLLVAALLGLAAWFAPALLGQWALKQVSGGNMQVTAQGVGGPLWSPKLQDAQVKLPGVDAAAGQAGVSVAGVDPRTRTVRLNVAVSDATVNLRLKELLAGEKGGGGKGGGWKVILNDLDVQRSRVNVDGAGVNIPDGRFRVTRGQNGVLAVRGQTPDGELNADVTVKAGNVFVLDLNADARVLNHYWHGVTGGRITGRYVLGGGEPVRGDLKVTDASIRVPEARFVTVRDISGRAIHQGNDITLNLTGQGWDGPVTARGGVDLKARNWTVTAEAAPTVRGLAHALGTTGRGELSLRVTAGGWSTVRVKAYGKGAGTLAGIPFRDLNAEYTFLNRDGAGGSAGQTNDLAFSARTALAGQQTLDGRWAFGRAGEAHWAGTFAQKPLDVTADIDAHNVLTLAGRGLGGPLAGTLSLKTLALNATLHPTYGAARAQVALSGKPQDLRAVVTNGQAGPFALAGTARLNREGLKADLGNLTLDLDHNFRGGWTARNLTGAGVTLSGQGRLDLTGGDVVGTLAANVPGVPGTLRGPLNVNYVAQQGTFTPGDQRLTWRGDAFTLEARNLEVAGGVRVNGTATVTNRLRAVGTLTATGNGFDLTATGLGDVARLRGTAGGVTVLADTQLAQGFRTTARVQGADIQGVLSLDDGVRFTLTTAGETARGVLNGQDWDATGRVNLAALRPLVGVDDLGGTLDLALAGQGGTARVEATAAGAKVRGTLTRTDGTVRANLNAAFADVAAHLAGQVYPSVQASGTAFWQGQTLNAALSGEYGNLRARLTGRTGELSFSGVTLPGQAVNVTGTLTPTLTANGTWGDLRVAYDARTGLLGVAGQQALTAFGQAGRVQGQATWAPGFRGNVNASGVLDQYTVVLRGPWQNLNVRLTDREGLRATGTAALPAGHYDLNVRGPVAGLYVDGRVTGTGLEPRGTVNVFDGSGGSARVTLRGFDDFDLRSRGLTLAGQRVGGDLTARNGVLTGDLTAGPLRLTAGGGRVNTVGEVAGHTVTATGRLTLPATLEDLRVNVTGPYVTAQATGGVANLRGTLRVKEQTFGEGATRVVLPAQVFPLSASLTGARANVGGLTYLGGGWSGGVNLRYLLAGQGGTLRLAGDGTRLTAVPSGPVAGRVTLLPRLEGRLTADLSPFLPLLPEAVRAEVVPGQLVAQVGANGAALATQGTRYLGDPLSLDARLNWARGFRAAGTLTHPGTRIPLRYDGRDLTVRGARLDARVLRPLTAASGTVTASLTVPGLDFGRASGQARVNVTAGGQRASGTVSLTEGQLGADLRAGPLRLTARNGQVNATGELTGHTLTASGRLTRLTALENLRVNVSGPYVTASAAGDLADLRGSLRLKGQTLGAGSAGVDLPSQTLPLTASLTGGRVQVGGLTYAGGRWSGNVNLRYALGSRPGTLGVVGTGAGLAAVPSGPLAGRVTLLPGLGGTLTADLAPFLASLPADVRAQTVPGQLVAQVSADGAVLTARGTRYLGDPLNLDGRVNWRGRVTAAAELTHPGTHLPLRYDGRTLTVQGAVLDARALRPLVEATGSVTANLTVPNLDFDRANGQARVNLTATGQRAVGNVTLARGQLSADLTSDLAGLSVQVRGPLYPRANAVLNVGDVRGTLSGNAADTLTLRAAGMYQGRALDLTATGQALTGPNGAATLNALVAGASVNLKLNRAETDWRVAGNFDAPDLQKLAGTAGNVSGTVTGTLRDLRVNADGEVAGAVFHAPASYTGGVLRVQEATAKLPYASLRASGPVFPTLNLSAKATLTDYLPGTYTAQARGSLGKPDVRAQGTLTGAAGGLQASGTGLTARLLGQDWKVNFSGEALAGFARGQLGSGALAGLQDSRLNVHAPFVSGETRVRLDGVTGWNARGGWLGSLRATGNVPGGALDATLKGAGALALAGSIGPASVAGAFPADLPLKPGGTLDLTALDVGALWGRAGELRATGRATLAGASWSRPEAAFAGRLADVGGDLTGDLGATYRAGDVAVRLAGERLAGGATLSGGRYEATLKAEPLRLARLLPPAWDVDALTFAGTVRASGTLAGGPSQVEAQNLALRGEQGTAGPFSLYGRASYLRRGSQPDMLEADLSGSLRGGVLKANGALPVGVRVTARNVDARGFGAGLINADLTLSGPLEDVLLAGKASSVTDDFNAQVALSGPLRDARANARVTLKGQGQAGILYADATDLDLAAGTVRARVYGTARQGGNTVRLDLNGAWPRLTGTATATLTGLPNPVTLTGDGQGGYALNGGTLGTGRLTLTPGQGFIPALAGQLHLTPLALVNGTGTATADVTLTGTLAAPRLAGTLTTRGAEVSGVRLTDTTGAFTGTLNALRGTLTQAGTTVATLEGQTLTLNGLTANAAGSTLRASGTAGLNGTADLTLTASGLLDGNVRATYHARALALDGTLSGQGLRAALDVNADPFTGWHGTARVTGGPAGVLTEAANLKFSGSFEHPLVTGEAGVLGAGARLVANADGVHLRLVDGPEATANGVLELRQGEQGQHGGGGWRWLGTVALTRPELSFSLTPTGPLADPNLTLSVRRGQWRAAGTASLREADLDVTDGLTTGRVTWNGETLRANLPGLDLARLDVPRLTGRLTANGAVSTDTQDGRVSVRVTDVTTDYEVPYLGVTLAGDLTADVTLTGGKPQVQASAALPSGMVKVNASQGAAGWTGNLAGTLARGGGTLTANVISGPGGLTGSVTAARYPLSALGQDVRLAGTVTLGGQTFQANLTAGNDMGEAELTGGGGLADLLPALGGLGNVRPTEEGYRLRALLNNVEVAKLNIAPGLAGRVNGEANIQDGGGTVVVSSRALQIGQKQLGARVEGTLVGGDWRIRGFLGETDFFASLTGGTLSGRATLQALPLGAVVAAFTDTPVGEGVVTGVARFSLPLADPLAGSATVVAERIRVTATSGTGADAVTETLTGTGTLDYAARELRNVDIQLAGAGTWDVRGGYTRQRVDLSAQFRDTTFTPVLRLIPGLAELTPSLKGSVTLTAAGTYDRPRGLLRAQNLVGSVAGLSLQIPSFAGDLPDSGAFTAGGRILTGGTVGSDGTVDLKGQLTLGRLSGTRATFTGLLAPQALGALPNTTVTLTQGAENRWTLDAQSRSAATAATPAGTLSVTGTVAPRPDLTLTARGYNLPLAAIYARESVLNADLRAVDDGQLVHVSGAAHFLRLTLGRTNAPATIPAPGQSSVGGSAQAGGRTTDDYPSPLPEEYTTFPKPPSETEARPARPFLERIVFEDIPIQAPNGIRVDEALARAEFSGNLVLSGTGARPQLQGNVLAQRGTLFLRENEFTLRSGRVSFSGEGILPTFAVVASGTVPSATTGQRVPVTLDVSGEFRPATNGQDVLVLRTNLGCTATAGTVCTDPTTGNPYTEAQLYALVATGVPDLQALPANLAALGTSALQTALNVFVLGELERNVARALGLDVFRLTPNLATADGSLGATLTLGSYLTRDLYLQYQVDLNGRGLLDATYSTPDGRVTFKVSTPLNGLNLQSVRPSFSAAYNFNRRVSVSLGVQNDEDSTKVRFGVTYRLFTR</sequence>
<evidence type="ECO:0000259" key="7">
    <source>
        <dbReference type="Pfam" id="PF04357"/>
    </source>
</evidence>
<dbReference type="EMBL" id="BAABRP010000007">
    <property type="protein sequence ID" value="GAA5513331.1"/>
    <property type="molecule type" value="Genomic_DNA"/>
</dbReference>
<evidence type="ECO:0000256" key="3">
    <source>
        <dbReference type="ARBA" id="ARBA00022989"/>
    </source>
</evidence>
<reference evidence="8 9" key="1">
    <citation type="submission" date="2024-02" db="EMBL/GenBank/DDBJ databases">
        <title>Deinococcus carri NBRC 110142.</title>
        <authorList>
            <person name="Ichikawa N."/>
            <person name="Katano-Makiyama Y."/>
            <person name="Hidaka K."/>
        </authorList>
    </citation>
    <scope>NUCLEOTIDE SEQUENCE [LARGE SCALE GENOMIC DNA]</scope>
    <source>
        <strain evidence="8 9">NBRC 110142</strain>
    </source>
</reference>
<dbReference type="Pfam" id="PF04357">
    <property type="entry name" value="TamB"/>
    <property type="match status" value="1"/>
</dbReference>
<evidence type="ECO:0000256" key="4">
    <source>
        <dbReference type="ARBA" id="ARBA00023136"/>
    </source>
</evidence>
<organism evidence="8 9">
    <name type="scientific">Deinococcus carri</name>
    <dbReference type="NCBI Taxonomy" id="1211323"/>
    <lineage>
        <taxon>Bacteria</taxon>
        <taxon>Thermotogati</taxon>
        <taxon>Deinococcota</taxon>
        <taxon>Deinococci</taxon>
        <taxon>Deinococcales</taxon>
        <taxon>Deinococcaceae</taxon>
        <taxon>Deinococcus</taxon>
    </lineage>
</organism>
<dbReference type="Proteomes" id="UP001401887">
    <property type="component" value="Unassembled WGS sequence"/>
</dbReference>
<feature type="compositionally biased region" description="Low complexity" evidence="5">
    <location>
        <begin position="3206"/>
        <end position="3221"/>
    </location>
</feature>
<accession>A0ABP9W7K0</accession>
<name>A0ABP9W7K0_9DEIO</name>
<keyword evidence="9" id="KW-1185">Reference proteome</keyword>
<evidence type="ECO:0000256" key="1">
    <source>
        <dbReference type="ARBA" id="ARBA00004167"/>
    </source>
</evidence>
<dbReference type="InterPro" id="IPR007452">
    <property type="entry name" value="TamB_C"/>
</dbReference>
<keyword evidence="3 6" id="KW-1133">Transmembrane helix</keyword>
<evidence type="ECO:0000256" key="5">
    <source>
        <dbReference type="SAM" id="MobiDB-lite"/>
    </source>
</evidence>
<comment type="caution">
    <text evidence="8">The sequence shown here is derived from an EMBL/GenBank/DDBJ whole genome shotgun (WGS) entry which is preliminary data.</text>
</comment>
<feature type="domain" description="Translocation and assembly module TamB C-terminal" evidence="7">
    <location>
        <begin position="3132"/>
        <end position="3554"/>
    </location>
</feature>
<keyword evidence="4 6" id="KW-0472">Membrane</keyword>
<proteinExistence type="predicted"/>
<keyword evidence="2 6" id="KW-0812">Transmembrane</keyword>